<gene>
    <name evidence="2" type="ORF">SAMN06893097_106216</name>
</gene>
<dbReference type="Proteomes" id="UP000219514">
    <property type="component" value="Unassembled WGS sequence"/>
</dbReference>
<reference evidence="2 3" key="1">
    <citation type="submission" date="2017-09" db="EMBL/GenBank/DDBJ databases">
        <authorList>
            <person name="Ehlers B."/>
            <person name="Leendertz F.H."/>
        </authorList>
    </citation>
    <scope>NUCLEOTIDE SEQUENCE [LARGE SCALE GENOMIC DNA]</scope>
    <source>
        <strain evidence="2 3">DSM 46844</strain>
    </source>
</reference>
<proteinExistence type="predicted"/>
<keyword evidence="3" id="KW-1185">Reference proteome</keyword>
<dbReference type="AlphaFoldDB" id="A0A285EGT7"/>
<sequence>MYPNAYPPVDLMKGPNGAQHPVRDRKAQLHAVTVLGEDVAARGVSGR</sequence>
<evidence type="ECO:0000313" key="3">
    <source>
        <dbReference type="Proteomes" id="UP000219514"/>
    </source>
</evidence>
<organism evidence="2 3">
    <name type="scientific">Geodermatophilus sabuli</name>
    <dbReference type="NCBI Taxonomy" id="1564158"/>
    <lineage>
        <taxon>Bacteria</taxon>
        <taxon>Bacillati</taxon>
        <taxon>Actinomycetota</taxon>
        <taxon>Actinomycetes</taxon>
        <taxon>Geodermatophilales</taxon>
        <taxon>Geodermatophilaceae</taxon>
        <taxon>Geodermatophilus</taxon>
    </lineage>
</organism>
<protein>
    <submittedName>
        <fullName evidence="2">Uncharacterized protein</fullName>
    </submittedName>
</protein>
<name>A0A285EGT7_9ACTN</name>
<evidence type="ECO:0000256" key="1">
    <source>
        <dbReference type="SAM" id="MobiDB-lite"/>
    </source>
</evidence>
<accession>A0A285EGT7</accession>
<feature type="region of interest" description="Disordered" evidence="1">
    <location>
        <begin position="1"/>
        <end position="22"/>
    </location>
</feature>
<dbReference type="EMBL" id="OBDO01000006">
    <property type="protein sequence ID" value="SNX97266.1"/>
    <property type="molecule type" value="Genomic_DNA"/>
</dbReference>
<evidence type="ECO:0000313" key="2">
    <source>
        <dbReference type="EMBL" id="SNX97266.1"/>
    </source>
</evidence>